<accession>A0ABS1NCX8</accession>
<dbReference type="EMBL" id="JAERRF010000007">
    <property type="protein sequence ID" value="MBL1097921.1"/>
    <property type="molecule type" value="Genomic_DNA"/>
</dbReference>
<dbReference type="RefSeq" id="WP_201875331.1">
    <property type="nucleotide sequence ID" value="NZ_JAERRF010000007.1"/>
</dbReference>
<proteinExistence type="predicted"/>
<keyword evidence="1" id="KW-0732">Signal</keyword>
<organism evidence="2 3">
    <name type="scientific">Streptomyces coffeae</name>
    <dbReference type="NCBI Taxonomy" id="621382"/>
    <lineage>
        <taxon>Bacteria</taxon>
        <taxon>Bacillati</taxon>
        <taxon>Actinomycetota</taxon>
        <taxon>Actinomycetes</taxon>
        <taxon>Kitasatosporales</taxon>
        <taxon>Streptomycetaceae</taxon>
        <taxon>Streptomyces</taxon>
    </lineage>
</organism>
<keyword evidence="3" id="KW-1185">Reference proteome</keyword>
<feature type="signal peptide" evidence="1">
    <location>
        <begin position="1"/>
        <end position="24"/>
    </location>
</feature>
<feature type="chain" id="PRO_5047367679" evidence="1">
    <location>
        <begin position="25"/>
        <end position="76"/>
    </location>
</feature>
<name>A0ABS1NCX8_9ACTN</name>
<evidence type="ECO:0000313" key="3">
    <source>
        <dbReference type="Proteomes" id="UP000634229"/>
    </source>
</evidence>
<comment type="caution">
    <text evidence="2">The sequence shown here is derived from an EMBL/GenBank/DDBJ whole genome shotgun (WGS) entry which is preliminary data.</text>
</comment>
<evidence type="ECO:0000313" key="2">
    <source>
        <dbReference type="EMBL" id="MBL1097921.1"/>
    </source>
</evidence>
<dbReference type="Proteomes" id="UP000634229">
    <property type="component" value="Unassembled WGS sequence"/>
</dbReference>
<protein>
    <submittedName>
        <fullName evidence="2">Uncharacterized protein</fullName>
    </submittedName>
</protein>
<evidence type="ECO:0000256" key="1">
    <source>
        <dbReference type="SAM" id="SignalP"/>
    </source>
</evidence>
<reference evidence="2 3" key="1">
    <citation type="submission" date="2021-01" db="EMBL/GenBank/DDBJ databases">
        <title>WGS of actinomycetes isolated from Thailand.</title>
        <authorList>
            <person name="Thawai C."/>
        </authorList>
    </citation>
    <scope>NUCLEOTIDE SEQUENCE [LARGE SCALE GENOMIC DNA]</scope>
    <source>
        <strain evidence="2 3">CA1R205</strain>
    </source>
</reference>
<sequence length="76" mass="8050">MKKLLSTAVVAVAATLAAAPVANAAPPIKLVAGPFSTKAKCDVVQKGSYPGPDFKCLYFKASPDGEMTKGWYIREY</sequence>
<gene>
    <name evidence="2" type="ORF">JK363_14810</name>
</gene>